<dbReference type="AlphaFoldDB" id="A0A8J3KFI4"/>
<feature type="region of interest" description="Disordered" evidence="1">
    <location>
        <begin position="221"/>
        <end position="242"/>
    </location>
</feature>
<proteinExistence type="predicted"/>
<evidence type="ECO:0000313" key="3">
    <source>
        <dbReference type="EMBL" id="GIG02003.1"/>
    </source>
</evidence>
<keyword evidence="2" id="KW-0472">Membrane</keyword>
<dbReference type="RefSeq" id="WP_120318529.1">
    <property type="nucleotide sequence ID" value="NZ_BONH01000046.1"/>
</dbReference>
<feature type="transmembrane region" description="Helical" evidence="2">
    <location>
        <begin position="190"/>
        <end position="211"/>
    </location>
</feature>
<feature type="compositionally biased region" description="Pro residues" evidence="1">
    <location>
        <begin position="228"/>
        <end position="242"/>
    </location>
</feature>
<gene>
    <name evidence="3" type="ORF">Cci01nite_70960</name>
</gene>
<dbReference type="EMBL" id="BONH01000046">
    <property type="protein sequence ID" value="GIG02003.1"/>
    <property type="molecule type" value="Genomic_DNA"/>
</dbReference>
<sequence>MTFHGHARRARNEALPLGARRLAVKRCVSAYAPFGYRETLALLIRLHGPLNSGRALVAAVDTLEASRGAWRAAVTELAALRYTVRRSGRRPVEAEMRRREDAALGGWAWPGGLHTGGPRARLRAKRLVAVPFLVRHGVLTPQQGRYEQTVREIHGSGSADSLAGMTALGLGMVGICGTFGFIAVVDVGLLQAYAVAGATAAALTLLQFFLARKIRRRAARRLAAGSASPPPPLPWTSPSPPP</sequence>
<evidence type="ECO:0000313" key="4">
    <source>
        <dbReference type="Proteomes" id="UP000659904"/>
    </source>
</evidence>
<keyword evidence="2" id="KW-0812">Transmembrane</keyword>
<evidence type="ECO:0000256" key="1">
    <source>
        <dbReference type="SAM" id="MobiDB-lite"/>
    </source>
</evidence>
<organism evidence="3 4">
    <name type="scientific">Catellatospora citrea</name>
    <dbReference type="NCBI Taxonomy" id="53366"/>
    <lineage>
        <taxon>Bacteria</taxon>
        <taxon>Bacillati</taxon>
        <taxon>Actinomycetota</taxon>
        <taxon>Actinomycetes</taxon>
        <taxon>Micromonosporales</taxon>
        <taxon>Micromonosporaceae</taxon>
        <taxon>Catellatospora</taxon>
    </lineage>
</organism>
<dbReference type="Proteomes" id="UP000659904">
    <property type="component" value="Unassembled WGS sequence"/>
</dbReference>
<keyword evidence="4" id="KW-1185">Reference proteome</keyword>
<accession>A0A8J3KFI4</accession>
<protein>
    <submittedName>
        <fullName evidence="3">Uncharacterized protein</fullName>
    </submittedName>
</protein>
<feature type="transmembrane region" description="Helical" evidence="2">
    <location>
        <begin position="162"/>
        <end position="184"/>
    </location>
</feature>
<keyword evidence="2" id="KW-1133">Transmembrane helix</keyword>
<name>A0A8J3KFI4_9ACTN</name>
<evidence type="ECO:0000256" key="2">
    <source>
        <dbReference type="SAM" id="Phobius"/>
    </source>
</evidence>
<reference evidence="3 4" key="1">
    <citation type="submission" date="2021-01" db="EMBL/GenBank/DDBJ databases">
        <title>Whole genome shotgun sequence of Catellatospora citrea NBRC 14495.</title>
        <authorList>
            <person name="Komaki H."/>
            <person name="Tamura T."/>
        </authorList>
    </citation>
    <scope>NUCLEOTIDE SEQUENCE [LARGE SCALE GENOMIC DNA]</scope>
    <source>
        <strain evidence="3 4">NBRC 14495</strain>
    </source>
</reference>
<comment type="caution">
    <text evidence="3">The sequence shown here is derived from an EMBL/GenBank/DDBJ whole genome shotgun (WGS) entry which is preliminary data.</text>
</comment>